<dbReference type="HOGENOM" id="CLU_1153354_0_0_1"/>
<dbReference type="InParanoid" id="D8RJJ8"/>
<dbReference type="EMBL" id="GL377581">
    <property type="protein sequence ID" value="EFJ27731.1"/>
    <property type="molecule type" value="Genomic_DNA"/>
</dbReference>
<reference evidence="1 2" key="1">
    <citation type="journal article" date="2011" name="Science">
        <title>The Selaginella genome identifies genetic changes associated with the evolution of vascular plants.</title>
        <authorList>
            <person name="Banks J.A."/>
            <person name="Nishiyama T."/>
            <person name="Hasebe M."/>
            <person name="Bowman J.L."/>
            <person name="Gribskov M."/>
            <person name="dePamphilis C."/>
            <person name="Albert V.A."/>
            <person name="Aono N."/>
            <person name="Aoyama T."/>
            <person name="Ambrose B.A."/>
            <person name="Ashton N.W."/>
            <person name="Axtell M.J."/>
            <person name="Barker E."/>
            <person name="Barker M.S."/>
            <person name="Bennetzen J.L."/>
            <person name="Bonawitz N.D."/>
            <person name="Chapple C."/>
            <person name="Cheng C."/>
            <person name="Correa L.G."/>
            <person name="Dacre M."/>
            <person name="DeBarry J."/>
            <person name="Dreyer I."/>
            <person name="Elias M."/>
            <person name="Engstrom E.M."/>
            <person name="Estelle M."/>
            <person name="Feng L."/>
            <person name="Finet C."/>
            <person name="Floyd S.K."/>
            <person name="Frommer W.B."/>
            <person name="Fujita T."/>
            <person name="Gramzow L."/>
            <person name="Gutensohn M."/>
            <person name="Harholt J."/>
            <person name="Hattori M."/>
            <person name="Heyl A."/>
            <person name="Hirai T."/>
            <person name="Hiwatashi Y."/>
            <person name="Ishikawa M."/>
            <person name="Iwata M."/>
            <person name="Karol K.G."/>
            <person name="Koehler B."/>
            <person name="Kolukisaoglu U."/>
            <person name="Kubo M."/>
            <person name="Kurata T."/>
            <person name="Lalonde S."/>
            <person name="Li K."/>
            <person name="Li Y."/>
            <person name="Litt A."/>
            <person name="Lyons E."/>
            <person name="Manning G."/>
            <person name="Maruyama T."/>
            <person name="Michael T.P."/>
            <person name="Mikami K."/>
            <person name="Miyazaki S."/>
            <person name="Morinaga S."/>
            <person name="Murata T."/>
            <person name="Mueller-Roeber B."/>
            <person name="Nelson D.R."/>
            <person name="Obara M."/>
            <person name="Oguri Y."/>
            <person name="Olmstead R.G."/>
            <person name="Onodera N."/>
            <person name="Petersen B.L."/>
            <person name="Pils B."/>
            <person name="Prigge M."/>
            <person name="Rensing S.A."/>
            <person name="Riano-Pachon D.M."/>
            <person name="Roberts A.W."/>
            <person name="Sato Y."/>
            <person name="Scheller H.V."/>
            <person name="Schulz B."/>
            <person name="Schulz C."/>
            <person name="Shakirov E.V."/>
            <person name="Shibagaki N."/>
            <person name="Shinohara N."/>
            <person name="Shippen D.E."/>
            <person name="Soerensen I."/>
            <person name="Sotooka R."/>
            <person name="Sugimoto N."/>
            <person name="Sugita M."/>
            <person name="Sumikawa N."/>
            <person name="Tanurdzic M."/>
            <person name="Theissen G."/>
            <person name="Ulvskov P."/>
            <person name="Wakazuki S."/>
            <person name="Weng J.K."/>
            <person name="Willats W.W."/>
            <person name="Wipf D."/>
            <person name="Wolf P.G."/>
            <person name="Yang L."/>
            <person name="Zimmer A.D."/>
            <person name="Zhu Q."/>
            <person name="Mitros T."/>
            <person name="Hellsten U."/>
            <person name="Loque D."/>
            <person name="Otillar R."/>
            <person name="Salamov A."/>
            <person name="Schmutz J."/>
            <person name="Shapiro H."/>
            <person name="Lindquist E."/>
            <person name="Lucas S."/>
            <person name="Rokhsar D."/>
            <person name="Grigoriev I.V."/>
        </authorList>
    </citation>
    <scope>NUCLEOTIDE SEQUENCE [LARGE SCALE GENOMIC DNA]</scope>
</reference>
<dbReference type="Gramene" id="EFJ27731">
    <property type="protein sequence ID" value="EFJ27731"/>
    <property type="gene ID" value="SELMODRAFT_411952"/>
</dbReference>
<gene>
    <name evidence="1" type="ORF">SELMODRAFT_411952</name>
</gene>
<dbReference type="KEGG" id="smo:SELMODRAFT_411952"/>
<proteinExistence type="predicted"/>
<dbReference type="Proteomes" id="UP000001514">
    <property type="component" value="Unassembled WGS sequence"/>
</dbReference>
<evidence type="ECO:0000313" key="2">
    <source>
        <dbReference type="Proteomes" id="UP000001514"/>
    </source>
</evidence>
<accession>D8RJJ8</accession>
<dbReference type="AlphaFoldDB" id="D8RJJ8"/>
<evidence type="ECO:0000313" key="1">
    <source>
        <dbReference type="EMBL" id="EFJ27731.1"/>
    </source>
</evidence>
<name>D8RJJ8_SELML</name>
<dbReference type="InterPro" id="IPR015424">
    <property type="entry name" value="PyrdxlP-dep_Trfase"/>
</dbReference>
<sequence>MSNDFLCGIRCFESRSQTTKRNRRRHSRFFYTKLKVSFNLMLHAPRAYPWQPDKVMVSTFAAIRESEALCLAFADYAYRRYVSPGTKELGDAVATLEGLEDVRLDATLSELYAAATAAASGRIAVFVETFSNPLVTVADVPVISKLCKKSGYALVRPSESECNDSGTSILSQQFCCLFEFTRHKAARLLRSKFQTDLMEPAVDNNAVSGVTTSLPLGKLLAVLPQITSGMLWELQKGSLAA</sequence>
<dbReference type="SUPFAM" id="SSF53383">
    <property type="entry name" value="PLP-dependent transferases"/>
    <property type="match status" value="1"/>
</dbReference>
<protein>
    <submittedName>
        <fullName evidence="1">Uncharacterized protein</fullName>
    </submittedName>
</protein>
<organism evidence="2">
    <name type="scientific">Selaginella moellendorffii</name>
    <name type="common">Spikemoss</name>
    <dbReference type="NCBI Taxonomy" id="88036"/>
    <lineage>
        <taxon>Eukaryota</taxon>
        <taxon>Viridiplantae</taxon>
        <taxon>Streptophyta</taxon>
        <taxon>Embryophyta</taxon>
        <taxon>Tracheophyta</taxon>
        <taxon>Lycopodiopsida</taxon>
        <taxon>Selaginellales</taxon>
        <taxon>Selaginellaceae</taxon>
        <taxon>Selaginella</taxon>
    </lineage>
</organism>
<keyword evidence="2" id="KW-1185">Reference proteome</keyword>